<evidence type="ECO:0000256" key="5">
    <source>
        <dbReference type="ARBA" id="ARBA00022692"/>
    </source>
</evidence>
<dbReference type="GO" id="GO:0006882">
    <property type="term" value="P:intracellular zinc ion homeostasis"/>
    <property type="evidence" value="ECO:0007669"/>
    <property type="project" value="TreeGrafter"/>
</dbReference>
<comment type="similarity">
    <text evidence="2">Belongs to the cation diffusion facilitator (CDF) transporter (TC 2.A.4) family.</text>
</comment>
<keyword evidence="7 9" id="KW-0472">Membrane</keyword>
<sequence length="297" mass="31299">MTPALKIALGSLVIGVVVLGLKTLAWYVTGSVALFSDALESIVNVATAIAALFAVRIAAVPADERHPYGHHKAEFFSAVLEGVLIVVAALIILHEAWGAVLAPRALDAPLSGLLINAFATLINFAWCRILLSRGRALKSPALVADGHHLFADVLTSAGVAIGILLALTTGWWLLDPLMAVIVALNILWSGWKIIRASLSGLLDEAVPEEVLARIQAVIATEASGAVQAHDLRTRHAGAVTFIDFHLIVPGEKTVAEAHDICDTVEAALMAAVPDANITIHVEPEHKAKRAAIDIPEG</sequence>
<feature type="transmembrane region" description="Helical" evidence="9">
    <location>
        <begin position="151"/>
        <end position="171"/>
    </location>
</feature>
<protein>
    <recommendedName>
        <fullName evidence="8">Protein p34</fullName>
    </recommendedName>
</protein>
<evidence type="ECO:0000313" key="13">
    <source>
        <dbReference type="Proteomes" id="UP000464495"/>
    </source>
</evidence>
<dbReference type="GO" id="GO:0005886">
    <property type="term" value="C:plasma membrane"/>
    <property type="evidence" value="ECO:0007669"/>
    <property type="project" value="UniProtKB-SubCell"/>
</dbReference>
<feature type="transmembrane region" description="Helical" evidence="9">
    <location>
        <begin position="73"/>
        <end position="93"/>
    </location>
</feature>
<evidence type="ECO:0000313" key="12">
    <source>
        <dbReference type="EMBL" id="QHQ37416.1"/>
    </source>
</evidence>
<name>A0A6P1T7D8_9RHOB</name>
<organism evidence="12 13">
    <name type="scientific">Algicella marina</name>
    <dbReference type="NCBI Taxonomy" id="2683284"/>
    <lineage>
        <taxon>Bacteria</taxon>
        <taxon>Pseudomonadati</taxon>
        <taxon>Pseudomonadota</taxon>
        <taxon>Alphaproteobacteria</taxon>
        <taxon>Rhodobacterales</taxon>
        <taxon>Paracoccaceae</taxon>
        <taxon>Algicella</taxon>
    </lineage>
</organism>
<dbReference type="Pfam" id="PF01545">
    <property type="entry name" value="Cation_efflux"/>
    <property type="match status" value="1"/>
</dbReference>
<dbReference type="SUPFAM" id="SSF160240">
    <property type="entry name" value="Cation efflux protein cytoplasmic domain-like"/>
    <property type="match status" value="1"/>
</dbReference>
<evidence type="ECO:0000256" key="2">
    <source>
        <dbReference type="ARBA" id="ARBA00008114"/>
    </source>
</evidence>
<dbReference type="EMBL" id="CP046620">
    <property type="protein sequence ID" value="QHQ37416.1"/>
    <property type="molecule type" value="Genomic_DNA"/>
</dbReference>
<keyword evidence="4" id="KW-1003">Cell membrane</keyword>
<reference evidence="12 13" key="1">
    <citation type="submission" date="2019-12" db="EMBL/GenBank/DDBJ databases">
        <title>Complete genome sequence of Algicella marina strain 9Alg 56(T) isolated from the red alga Tichocarpus crinitus.</title>
        <authorList>
            <person name="Kim S.-G."/>
            <person name="Nedashkovskaya O.I."/>
        </authorList>
    </citation>
    <scope>NUCLEOTIDE SEQUENCE [LARGE SCALE GENOMIC DNA]</scope>
    <source>
        <strain evidence="12 13">9Alg 56</strain>
    </source>
</reference>
<dbReference type="Gene3D" id="3.30.70.1350">
    <property type="entry name" value="Cation efflux protein, cytoplasmic domain"/>
    <property type="match status" value="1"/>
</dbReference>
<feature type="domain" description="Cation efflux protein cytoplasmic" evidence="11">
    <location>
        <begin position="207"/>
        <end position="284"/>
    </location>
</feature>
<dbReference type="InterPro" id="IPR027469">
    <property type="entry name" value="Cation_efflux_TMD_sf"/>
</dbReference>
<evidence type="ECO:0000256" key="7">
    <source>
        <dbReference type="ARBA" id="ARBA00023136"/>
    </source>
</evidence>
<dbReference type="Pfam" id="PF16916">
    <property type="entry name" value="ZT_dimer"/>
    <property type="match status" value="1"/>
</dbReference>
<feature type="transmembrane region" description="Helical" evidence="9">
    <location>
        <begin position="113"/>
        <end position="131"/>
    </location>
</feature>
<comment type="subcellular location">
    <subcellularLocation>
        <location evidence="1">Cell membrane</location>
        <topology evidence="1">Multi-pass membrane protein</topology>
    </subcellularLocation>
</comment>
<dbReference type="NCBIfam" id="TIGR01297">
    <property type="entry name" value="CDF"/>
    <property type="match status" value="1"/>
</dbReference>
<dbReference type="GO" id="GO:0015341">
    <property type="term" value="F:zinc efflux antiporter activity"/>
    <property type="evidence" value="ECO:0007669"/>
    <property type="project" value="TreeGrafter"/>
</dbReference>
<dbReference type="FunFam" id="3.30.70.1350:FF:000002">
    <property type="entry name" value="Ferrous-iron efflux pump FieF"/>
    <property type="match status" value="1"/>
</dbReference>
<keyword evidence="6 9" id="KW-1133">Transmembrane helix</keyword>
<dbReference type="Proteomes" id="UP000464495">
    <property type="component" value="Chromosome"/>
</dbReference>
<dbReference type="InterPro" id="IPR002524">
    <property type="entry name" value="Cation_efflux"/>
</dbReference>
<feature type="transmembrane region" description="Helical" evidence="9">
    <location>
        <begin position="41"/>
        <end position="61"/>
    </location>
</feature>
<dbReference type="RefSeq" id="WP_161863972.1">
    <property type="nucleotide sequence ID" value="NZ_CP046620.1"/>
</dbReference>
<evidence type="ECO:0000259" key="10">
    <source>
        <dbReference type="Pfam" id="PF01545"/>
    </source>
</evidence>
<dbReference type="GO" id="GO:0015086">
    <property type="term" value="F:cadmium ion transmembrane transporter activity"/>
    <property type="evidence" value="ECO:0007669"/>
    <property type="project" value="TreeGrafter"/>
</dbReference>
<evidence type="ECO:0000256" key="4">
    <source>
        <dbReference type="ARBA" id="ARBA00022475"/>
    </source>
</evidence>
<dbReference type="PANTHER" id="PTHR43840">
    <property type="entry name" value="MITOCHONDRIAL METAL TRANSPORTER 1-RELATED"/>
    <property type="match status" value="1"/>
</dbReference>
<dbReference type="GO" id="GO:0015093">
    <property type="term" value="F:ferrous iron transmembrane transporter activity"/>
    <property type="evidence" value="ECO:0007669"/>
    <property type="project" value="TreeGrafter"/>
</dbReference>
<dbReference type="PANTHER" id="PTHR43840:SF15">
    <property type="entry name" value="MITOCHONDRIAL METAL TRANSPORTER 1-RELATED"/>
    <property type="match status" value="1"/>
</dbReference>
<evidence type="ECO:0000256" key="6">
    <source>
        <dbReference type="ARBA" id="ARBA00022989"/>
    </source>
</evidence>
<dbReference type="InterPro" id="IPR050291">
    <property type="entry name" value="CDF_Transporter"/>
</dbReference>
<dbReference type="InterPro" id="IPR036837">
    <property type="entry name" value="Cation_efflux_CTD_sf"/>
</dbReference>
<keyword evidence="13" id="KW-1185">Reference proteome</keyword>
<evidence type="ECO:0000256" key="3">
    <source>
        <dbReference type="ARBA" id="ARBA00022448"/>
    </source>
</evidence>
<dbReference type="KEGG" id="amaq:GO499_12845"/>
<evidence type="ECO:0000259" key="11">
    <source>
        <dbReference type="Pfam" id="PF16916"/>
    </source>
</evidence>
<evidence type="ECO:0000256" key="9">
    <source>
        <dbReference type="SAM" id="Phobius"/>
    </source>
</evidence>
<feature type="domain" description="Cation efflux protein transmembrane" evidence="10">
    <location>
        <begin position="11"/>
        <end position="202"/>
    </location>
</feature>
<dbReference type="AlphaFoldDB" id="A0A6P1T7D8"/>
<keyword evidence="3" id="KW-0813">Transport</keyword>
<gene>
    <name evidence="12" type="ORF">GO499_12845</name>
</gene>
<feature type="transmembrane region" description="Helical" evidence="9">
    <location>
        <begin position="7"/>
        <end position="29"/>
    </location>
</feature>
<evidence type="ECO:0000256" key="1">
    <source>
        <dbReference type="ARBA" id="ARBA00004651"/>
    </source>
</evidence>
<evidence type="ECO:0000256" key="8">
    <source>
        <dbReference type="ARBA" id="ARBA00068882"/>
    </source>
</evidence>
<dbReference type="InterPro" id="IPR027470">
    <property type="entry name" value="Cation_efflux_CTD"/>
</dbReference>
<accession>A0A6P1T7D8</accession>
<keyword evidence="5 9" id="KW-0812">Transmembrane</keyword>
<dbReference type="Gene3D" id="1.20.1510.10">
    <property type="entry name" value="Cation efflux protein transmembrane domain"/>
    <property type="match status" value="1"/>
</dbReference>
<dbReference type="SUPFAM" id="SSF161111">
    <property type="entry name" value="Cation efflux protein transmembrane domain-like"/>
    <property type="match status" value="1"/>
</dbReference>
<proteinExistence type="inferred from homology"/>
<dbReference type="InterPro" id="IPR058533">
    <property type="entry name" value="Cation_efflux_TM"/>
</dbReference>